<dbReference type="GO" id="GO:0002161">
    <property type="term" value="F:aminoacyl-tRNA deacylase activity"/>
    <property type="evidence" value="ECO:0007669"/>
    <property type="project" value="TreeGrafter"/>
</dbReference>
<dbReference type="GO" id="GO:0005524">
    <property type="term" value="F:ATP binding"/>
    <property type="evidence" value="ECO:0007669"/>
    <property type="project" value="UniProtKB-KW"/>
</dbReference>
<organism evidence="11 12">
    <name type="scientific">Candidatus Woesebacteria bacterium GW2011_GWA1_39_8</name>
    <dbReference type="NCBI Taxonomy" id="1618552"/>
    <lineage>
        <taxon>Bacteria</taxon>
        <taxon>Candidatus Woeseibacteriota</taxon>
    </lineage>
</organism>
<evidence type="ECO:0000256" key="9">
    <source>
        <dbReference type="ARBA" id="ARBA00023146"/>
    </source>
</evidence>
<dbReference type="InterPro" id="IPR018163">
    <property type="entry name" value="Thr/Ala-tRNA-synth_IIc_edit"/>
</dbReference>
<protein>
    <recommendedName>
        <fullName evidence="2">alanine--tRNA ligase</fullName>
        <ecNumber evidence="2">6.1.1.7</ecNumber>
    </recommendedName>
</protein>
<evidence type="ECO:0000256" key="8">
    <source>
        <dbReference type="ARBA" id="ARBA00022917"/>
    </source>
</evidence>
<dbReference type="PRINTS" id="PR00980">
    <property type="entry name" value="TRNASYNTHALA"/>
</dbReference>
<dbReference type="GO" id="GO:0000049">
    <property type="term" value="F:tRNA binding"/>
    <property type="evidence" value="ECO:0007669"/>
    <property type="project" value="UniProtKB-KW"/>
</dbReference>
<dbReference type="GO" id="GO:0006419">
    <property type="term" value="P:alanyl-tRNA aminoacylation"/>
    <property type="evidence" value="ECO:0007669"/>
    <property type="project" value="InterPro"/>
</dbReference>
<evidence type="ECO:0000313" key="11">
    <source>
        <dbReference type="EMBL" id="KKR30270.1"/>
    </source>
</evidence>
<dbReference type="GO" id="GO:0005737">
    <property type="term" value="C:cytoplasm"/>
    <property type="evidence" value="ECO:0007669"/>
    <property type="project" value="InterPro"/>
</dbReference>
<evidence type="ECO:0000313" key="12">
    <source>
        <dbReference type="Proteomes" id="UP000034793"/>
    </source>
</evidence>
<comment type="caution">
    <text evidence="11">The sequence shown here is derived from an EMBL/GenBank/DDBJ whole genome shotgun (WGS) entry which is preliminary data.</text>
</comment>
<keyword evidence="8" id="KW-0648">Protein biosynthesis</keyword>
<dbReference type="Gene3D" id="3.30.930.10">
    <property type="entry name" value="Bira Bifunctional Protein, Domain 2"/>
    <property type="match status" value="1"/>
</dbReference>
<keyword evidence="5" id="KW-0547">Nucleotide-binding</keyword>
<sequence>MTSREVREKYIKFFTSSPRNHKEISPAPLVLENDPTTLFTSSGMQPLVPYLMGEPHAEGKRLVNSQPALRAHGLTSDDTEEVGDNRHTTFFEMLGNWSLGDYFKKEQLAWFFEFLIDKKEGLGLEPEKLYISVFEGNEFVPRDNESVEIWKKVFESAGVVAKENERIFAYPAKKNWWSMTGTPDQMGVGDIGGPDSEVFYDFGEELKIHENSVYKEDPCHPNCECGRFLEIGNSVFIQYKKVGDGKFDELPQKNVDFGGGLERLTAAAKRDPDVFNTDLFAKEIEAIEKVSGESYQDAYKPLMRIISDHLKSAAFLIDAGVVPSNKEKGYILRKFLRRSAIKMRKLKGDFGADDFAKVSEAVFETYDGLYLDKKKIGEINRVISEEIGKFGNTIERGLKEIEKIQKIDAQKAFDLYQSYGFPLEITREIFAEKGQTIDLEEYKKEFEKHRELSRTTSAGVFKGGLADYSPEVIKLHTATHLLLASLRKVLGEHIGQKGQNITKERARFDFSNLEKLTGEELKKVEGTINDVIDKDLPVNFKVMPKEEAEDTGAVHAFNEKYGDTVKVYYVGESLEDAISREFCGGPHVTHTGEIGHVRIGKQEKIGAGLIRIYAFVD</sequence>
<dbReference type="PANTHER" id="PTHR11777:SF9">
    <property type="entry name" value="ALANINE--TRNA LIGASE, CYTOPLASMIC"/>
    <property type="match status" value="1"/>
</dbReference>
<dbReference type="PATRIC" id="fig|1618552.3.peg.352"/>
<dbReference type="EC" id="6.1.1.7" evidence="2"/>
<comment type="similarity">
    <text evidence="1">Belongs to the class-II aminoacyl-tRNA synthetase family.</text>
</comment>
<evidence type="ECO:0000256" key="1">
    <source>
        <dbReference type="ARBA" id="ARBA00008226"/>
    </source>
</evidence>
<proteinExistence type="inferred from homology"/>
<evidence type="ECO:0000256" key="5">
    <source>
        <dbReference type="ARBA" id="ARBA00022741"/>
    </source>
</evidence>
<dbReference type="SUPFAM" id="SSF55186">
    <property type="entry name" value="ThrRS/AlaRS common domain"/>
    <property type="match status" value="1"/>
</dbReference>
<dbReference type="InterPro" id="IPR018162">
    <property type="entry name" value="Ala-tRNA-ligase_IIc_anticod-bd"/>
</dbReference>
<keyword evidence="7" id="KW-0694">RNA-binding</keyword>
<gene>
    <name evidence="11" type="ORF">UT61_C0009G0003</name>
</gene>
<dbReference type="SMART" id="SM00863">
    <property type="entry name" value="tRNA_SAD"/>
    <property type="match status" value="1"/>
</dbReference>
<name>A0A0G0S6B9_9BACT</name>
<evidence type="ECO:0000256" key="3">
    <source>
        <dbReference type="ARBA" id="ARBA00022555"/>
    </source>
</evidence>
<dbReference type="Pfam" id="PF07973">
    <property type="entry name" value="tRNA_SAD"/>
    <property type="match status" value="1"/>
</dbReference>
<dbReference type="FunFam" id="3.30.980.10:FF:000004">
    <property type="entry name" value="Alanine--tRNA ligase, cytoplasmic"/>
    <property type="match status" value="1"/>
</dbReference>
<dbReference type="Pfam" id="PF01411">
    <property type="entry name" value="tRNA-synt_2c"/>
    <property type="match status" value="1"/>
</dbReference>
<keyword evidence="4" id="KW-0436">Ligase</keyword>
<keyword evidence="3" id="KW-0820">tRNA-binding</keyword>
<evidence type="ECO:0000256" key="4">
    <source>
        <dbReference type="ARBA" id="ARBA00022598"/>
    </source>
</evidence>
<dbReference type="Proteomes" id="UP000034793">
    <property type="component" value="Unassembled WGS sequence"/>
</dbReference>
<dbReference type="PROSITE" id="PS50860">
    <property type="entry name" value="AA_TRNA_LIGASE_II_ALA"/>
    <property type="match status" value="1"/>
</dbReference>
<dbReference type="InterPro" id="IPR018165">
    <property type="entry name" value="Ala-tRNA-synth_IIc_core"/>
</dbReference>
<dbReference type="InterPro" id="IPR050058">
    <property type="entry name" value="Ala-tRNA_ligase"/>
</dbReference>
<dbReference type="InterPro" id="IPR018164">
    <property type="entry name" value="Ala-tRNA-synth_IIc_N"/>
</dbReference>
<dbReference type="InterPro" id="IPR002318">
    <property type="entry name" value="Ala-tRNA-lgiase_IIc"/>
</dbReference>
<dbReference type="Gene3D" id="3.30.54.20">
    <property type="match status" value="1"/>
</dbReference>
<dbReference type="GO" id="GO:0004813">
    <property type="term" value="F:alanine-tRNA ligase activity"/>
    <property type="evidence" value="ECO:0007669"/>
    <property type="project" value="UniProtKB-EC"/>
</dbReference>
<dbReference type="EMBL" id="LBXL01000009">
    <property type="protein sequence ID" value="KKR30270.1"/>
    <property type="molecule type" value="Genomic_DNA"/>
</dbReference>
<evidence type="ECO:0000256" key="7">
    <source>
        <dbReference type="ARBA" id="ARBA00022884"/>
    </source>
</evidence>
<evidence type="ECO:0000256" key="6">
    <source>
        <dbReference type="ARBA" id="ARBA00022840"/>
    </source>
</evidence>
<dbReference type="NCBIfam" id="NF002436">
    <property type="entry name" value="PRK01584.1"/>
    <property type="match status" value="1"/>
</dbReference>
<evidence type="ECO:0000256" key="2">
    <source>
        <dbReference type="ARBA" id="ARBA00013168"/>
    </source>
</evidence>
<reference evidence="11 12" key="1">
    <citation type="journal article" date="2015" name="Nature">
        <title>rRNA introns, odd ribosomes, and small enigmatic genomes across a large radiation of phyla.</title>
        <authorList>
            <person name="Brown C.T."/>
            <person name="Hug L.A."/>
            <person name="Thomas B.C."/>
            <person name="Sharon I."/>
            <person name="Castelle C.J."/>
            <person name="Singh A."/>
            <person name="Wilkins M.J."/>
            <person name="Williams K.H."/>
            <person name="Banfield J.F."/>
        </authorList>
    </citation>
    <scope>NUCLEOTIDE SEQUENCE [LARGE SCALE GENOMIC DNA]</scope>
</reference>
<dbReference type="CDD" id="cd00673">
    <property type="entry name" value="AlaRS_core"/>
    <property type="match status" value="1"/>
</dbReference>
<dbReference type="AlphaFoldDB" id="A0A0G0S6B9"/>
<dbReference type="InterPro" id="IPR012947">
    <property type="entry name" value="tRNA_SAD"/>
</dbReference>
<dbReference type="PANTHER" id="PTHR11777">
    <property type="entry name" value="ALANYL-TRNA SYNTHETASE"/>
    <property type="match status" value="1"/>
</dbReference>
<dbReference type="Gene3D" id="3.30.980.10">
    <property type="entry name" value="Threonyl-trna Synthetase, Chain A, domain 2"/>
    <property type="match status" value="1"/>
</dbReference>
<accession>A0A0G0S6B9</accession>
<dbReference type="SUPFAM" id="SSF101353">
    <property type="entry name" value="Putative anticodon-binding domain of alanyl-tRNA synthetase (AlaRS)"/>
    <property type="match status" value="1"/>
</dbReference>
<dbReference type="InterPro" id="IPR045864">
    <property type="entry name" value="aa-tRNA-synth_II/BPL/LPL"/>
</dbReference>
<feature type="domain" description="Alanyl-transfer RNA synthetases family profile" evidence="10">
    <location>
        <begin position="1"/>
        <end position="617"/>
    </location>
</feature>
<keyword evidence="9 11" id="KW-0030">Aminoacyl-tRNA synthetase</keyword>
<keyword evidence="6" id="KW-0067">ATP-binding</keyword>
<dbReference type="SUPFAM" id="SSF55681">
    <property type="entry name" value="Class II aaRS and biotin synthetases"/>
    <property type="match status" value="1"/>
</dbReference>
<evidence type="ECO:0000259" key="10">
    <source>
        <dbReference type="PROSITE" id="PS50860"/>
    </source>
</evidence>